<dbReference type="Proteomes" id="UP001144471">
    <property type="component" value="Unassembled WGS sequence"/>
</dbReference>
<evidence type="ECO:0000313" key="7">
    <source>
        <dbReference type="EMBL" id="GLI55214.1"/>
    </source>
</evidence>
<keyword evidence="8" id="KW-1185">Reference proteome</keyword>
<evidence type="ECO:0000313" key="8">
    <source>
        <dbReference type="Proteomes" id="UP001144471"/>
    </source>
</evidence>
<dbReference type="InterPro" id="IPR036662">
    <property type="entry name" value="PTS_EIIA_man-typ_sf"/>
</dbReference>
<accession>A0A9W6GJU7</accession>
<dbReference type="GO" id="GO:0047324">
    <property type="term" value="F:phosphoenolpyruvate-glycerone phosphotransferase activity"/>
    <property type="evidence" value="ECO:0007669"/>
    <property type="project" value="UniProtKB-EC"/>
</dbReference>
<name>A0A9W6GJU7_9FUSO</name>
<reference evidence="7" key="1">
    <citation type="submission" date="2022-12" db="EMBL/GenBank/DDBJ databases">
        <title>Reference genome sequencing for broad-spectrum identification of bacterial and archaeal isolates by mass spectrometry.</title>
        <authorList>
            <person name="Sekiguchi Y."/>
            <person name="Tourlousse D.M."/>
        </authorList>
    </citation>
    <scope>NUCLEOTIDE SEQUENCE</scope>
    <source>
        <strain evidence="7">10succ1</strain>
    </source>
</reference>
<proteinExistence type="predicted"/>
<dbReference type="EMBL" id="BSDY01000003">
    <property type="protein sequence ID" value="GLI55214.1"/>
    <property type="molecule type" value="Genomic_DNA"/>
</dbReference>
<dbReference type="NCBIfam" id="TIGR02364">
    <property type="entry name" value="dha_pts"/>
    <property type="match status" value="1"/>
</dbReference>
<keyword evidence="4" id="KW-0808">Transferase</keyword>
<comment type="subunit">
    <text evidence="5">Homodimer. The dihydroxyacetone kinase complex is composed of a homodimer of DhaM, a homodimer of DhaK and the subunit DhaL.</text>
</comment>
<dbReference type="GO" id="GO:0019563">
    <property type="term" value="P:glycerol catabolic process"/>
    <property type="evidence" value="ECO:0007669"/>
    <property type="project" value="InterPro"/>
</dbReference>
<dbReference type="Gene3D" id="3.40.50.510">
    <property type="entry name" value="Phosphotransferase system, mannose-type IIA component"/>
    <property type="match status" value="1"/>
</dbReference>
<dbReference type="PANTHER" id="PTHR38594:SF1">
    <property type="entry name" value="PEP-DEPENDENT DIHYDROXYACETONE KINASE, PHOSPHORYL DONOR SUBUNIT DHAM"/>
    <property type="match status" value="1"/>
</dbReference>
<dbReference type="PANTHER" id="PTHR38594">
    <property type="entry name" value="PEP-DEPENDENT DIHYDROXYACETONE KINASE, PHOSPHORYL DONOR SUBUNIT DHAM"/>
    <property type="match status" value="1"/>
</dbReference>
<evidence type="ECO:0000256" key="1">
    <source>
        <dbReference type="ARBA" id="ARBA00001113"/>
    </source>
</evidence>
<dbReference type="Pfam" id="PF03610">
    <property type="entry name" value="EIIA-man"/>
    <property type="match status" value="1"/>
</dbReference>
<comment type="function">
    <text evidence="2">Component of the dihydroxyacetone kinase complex, which is responsible for the phosphoenolpyruvate (PEP)-dependent phosphorylation of dihydroxyacetone. DhaM serves as the phosphoryl donor. Is phosphorylated by phosphoenolpyruvate in an EI- and HPr-dependent reaction, and a phosphorelay system on histidine residues finally leads to phosphoryl transfer to DhaL and dihydroxyacetone.</text>
</comment>
<dbReference type="AlphaFoldDB" id="A0A9W6GJU7"/>
<evidence type="ECO:0000256" key="3">
    <source>
        <dbReference type="ARBA" id="ARBA00012095"/>
    </source>
</evidence>
<protein>
    <recommendedName>
        <fullName evidence="3">phosphoenolpyruvate--glycerone phosphotransferase</fullName>
        <ecNumber evidence="3">2.7.1.121</ecNumber>
    </recommendedName>
</protein>
<evidence type="ECO:0000256" key="4">
    <source>
        <dbReference type="ARBA" id="ARBA00022679"/>
    </source>
</evidence>
<evidence type="ECO:0000256" key="2">
    <source>
        <dbReference type="ARBA" id="ARBA00002788"/>
    </source>
</evidence>
<dbReference type="PROSITE" id="PS51096">
    <property type="entry name" value="PTS_EIIA_TYPE_4"/>
    <property type="match status" value="1"/>
</dbReference>
<sequence>MIGIVIVSHSYHLGVEVMKIASDMYSSSGIKFPMINASGLGDTSLGTDPEKIYKCIKKVHNGRGVIVLCDLGSSVQNAMKAIDMLDEKKRGSTFIADAPIVEGAIVAASANCKQSDLKCLLGEIEEVKTFPKVRRA</sequence>
<organism evidence="7 8">
    <name type="scientific">Propionigenium maris DSM 9537</name>
    <dbReference type="NCBI Taxonomy" id="1123000"/>
    <lineage>
        <taxon>Bacteria</taxon>
        <taxon>Fusobacteriati</taxon>
        <taxon>Fusobacteriota</taxon>
        <taxon>Fusobacteriia</taxon>
        <taxon>Fusobacteriales</taxon>
        <taxon>Fusobacteriaceae</taxon>
        <taxon>Propionigenium</taxon>
    </lineage>
</organism>
<dbReference type="SUPFAM" id="SSF53062">
    <property type="entry name" value="PTS system fructose IIA component-like"/>
    <property type="match status" value="1"/>
</dbReference>
<dbReference type="GO" id="GO:0016020">
    <property type="term" value="C:membrane"/>
    <property type="evidence" value="ECO:0007669"/>
    <property type="project" value="InterPro"/>
</dbReference>
<dbReference type="EC" id="2.7.1.121" evidence="3"/>
<dbReference type="InterPro" id="IPR039643">
    <property type="entry name" value="DhaM"/>
</dbReference>
<feature type="domain" description="PTS EIIA type-4" evidence="6">
    <location>
        <begin position="1"/>
        <end position="136"/>
    </location>
</feature>
<comment type="catalytic activity">
    <reaction evidence="1">
        <text>dihydroxyacetone + phosphoenolpyruvate = dihydroxyacetone phosphate + pyruvate</text>
        <dbReference type="Rhea" id="RHEA:18381"/>
        <dbReference type="ChEBI" id="CHEBI:15361"/>
        <dbReference type="ChEBI" id="CHEBI:16016"/>
        <dbReference type="ChEBI" id="CHEBI:57642"/>
        <dbReference type="ChEBI" id="CHEBI:58702"/>
        <dbReference type="EC" id="2.7.1.121"/>
    </reaction>
</comment>
<evidence type="ECO:0000256" key="5">
    <source>
        <dbReference type="ARBA" id="ARBA00046577"/>
    </source>
</evidence>
<dbReference type="InterPro" id="IPR012844">
    <property type="entry name" value="DhaM_N"/>
</dbReference>
<dbReference type="GO" id="GO:0009401">
    <property type="term" value="P:phosphoenolpyruvate-dependent sugar phosphotransferase system"/>
    <property type="evidence" value="ECO:0007669"/>
    <property type="project" value="InterPro"/>
</dbReference>
<gene>
    <name evidence="7" type="ORF">PM10SUCC1_07290</name>
</gene>
<evidence type="ECO:0000259" key="6">
    <source>
        <dbReference type="PROSITE" id="PS51096"/>
    </source>
</evidence>
<comment type="caution">
    <text evidence="7">The sequence shown here is derived from an EMBL/GenBank/DDBJ whole genome shotgun (WGS) entry which is preliminary data.</text>
</comment>
<dbReference type="RefSeq" id="WP_281833545.1">
    <property type="nucleotide sequence ID" value="NZ_BSDY01000003.1"/>
</dbReference>
<dbReference type="InterPro" id="IPR004701">
    <property type="entry name" value="PTS_EIIA_man-typ"/>
</dbReference>